<evidence type="ECO:0000259" key="8">
    <source>
        <dbReference type="PROSITE" id="PS51849"/>
    </source>
</evidence>
<evidence type="ECO:0000256" key="7">
    <source>
        <dbReference type="SAM" id="Phobius"/>
    </source>
</evidence>
<feature type="compositionally biased region" description="Basic and acidic residues" evidence="6">
    <location>
        <begin position="335"/>
        <end position="350"/>
    </location>
</feature>
<keyword evidence="10" id="KW-1185">Reference proteome</keyword>
<gene>
    <name evidence="9" type="ORF">GXN76_03205</name>
</gene>
<evidence type="ECO:0000313" key="9">
    <source>
        <dbReference type="EMBL" id="QKG83577.1"/>
    </source>
</evidence>
<comment type="subcellular location">
    <subcellularLocation>
        <location evidence="1">Cell membrane</location>
        <topology evidence="1">Single-pass membrane protein</topology>
    </subcellularLocation>
</comment>
<feature type="transmembrane region" description="Helical" evidence="7">
    <location>
        <begin position="57"/>
        <end position="77"/>
    </location>
</feature>
<keyword evidence="5 7" id="KW-0472">Membrane</keyword>
<feature type="compositionally biased region" description="Basic and acidic residues" evidence="6">
    <location>
        <begin position="359"/>
        <end position="376"/>
    </location>
</feature>
<dbReference type="RefSeq" id="WP_173220451.1">
    <property type="nucleotide sequence ID" value="NZ_CP048104.1"/>
</dbReference>
<organism evidence="9 10">
    <name type="scientific">Kroppenstedtia pulmonis</name>
    <dbReference type="NCBI Taxonomy" id="1380685"/>
    <lineage>
        <taxon>Bacteria</taxon>
        <taxon>Bacillati</taxon>
        <taxon>Bacillota</taxon>
        <taxon>Bacilli</taxon>
        <taxon>Bacillales</taxon>
        <taxon>Thermoactinomycetaceae</taxon>
        <taxon>Kroppenstedtia</taxon>
    </lineage>
</organism>
<dbReference type="Pfam" id="PF12791">
    <property type="entry name" value="RsgI_N"/>
    <property type="match status" value="1"/>
</dbReference>
<dbReference type="EMBL" id="CP048104">
    <property type="protein sequence ID" value="QKG83577.1"/>
    <property type="molecule type" value="Genomic_DNA"/>
</dbReference>
<name>A0A7D4CUQ9_9BACL</name>
<feature type="region of interest" description="Disordered" evidence="6">
    <location>
        <begin position="268"/>
        <end position="376"/>
    </location>
</feature>
<proteinExistence type="predicted"/>
<dbReference type="KEGG" id="kpul:GXN76_03205"/>
<evidence type="ECO:0000256" key="3">
    <source>
        <dbReference type="ARBA" id="ARBA00022692"/>
    </source>
</evidence>
<feature type="compositionally biased region" description="Basic and acidic residues" evidence="6">
    <location>
        <begin position="268"/>
        <end position="326"/>
    </location>
</feature>
<evidence type="ECO:0000256" key="4">
    <source>
        <dbReference type="ARBA" id="ARBA00022989"/>
    </source>
</evidence>
<keyword evidence="4 7" id="KW-1133">Transmembrane helix</keyword>
<dbReference type="InterPro" id="IPR024449">
    <property type="entry name" value="Anti-sigma_RsgI_N"/>
</dbReference>
<dbReference type="InterPro" id="IPR055431">
    <property type="entry name" value="RsgI_M"/>
</dbReference>
<evidence type="ECO:0000256" key="1">
    <source>
        <dbReference type="ARBA" id="ARBA00004162"/>
    </source>
</evidence>
<protein>
    <submittedName>
        <fullName evidence="9">Anti-sigma factor domain-containing protein</fullName>
    </submittedName>
</protein>
<reference evidence="9 10" key="1">
    <citation type="submission" date="2020-01" db="EMBL/GenBank/DDBJ databases">
        <authorList>
            <person name="Gulvik C.A."/>
            <person name="Batra D.G."/>
        </authorList>
    </citation>
    <scope>NUCLEOTIDE SEQUENCE [LARGE SCALE GENOMIC DNA]</scope>
    <source>
        <strain evidence="9 10">W9323</strain>
    </source>
</reference>
<sequence>MQKGIVMEVGPQYWVVMTPEGEFLKVPTDERSVEPGDEICFTLKKERLALFKKRRSWIASGLAVALVTLFLLIPVIGPSQAQADSYVYLDLNPSLELGLDKSGKVIQVRPLNETGKKLVKGLDWKGFEVDSFVVTVLSKARADGYIRPQEGIIVSQTSSERNHVPQTQRTLQSIKQSVERDPELNQEELKVFTLLLPDLLRKRAEEMGISPAKYALWMLSKRDGQPIGSDELMALSTSDLMKRIDISPILRNPPSKDEWEDWIEEDDKLKEKGSENPDSKDEKEKDQSSQDPQKSKDGQDSSKDSSNRDNPSSEKPKGKDQKDHPDNPSGSDPSDPDRSDEKPGEGHQDSPDSDPAGDQGKEPDEAESDHSKTTHD</sequence>
<dbReference type="Pfam" id="PF23750">
    <property type="entry name" value="RsgI_M"/>
    <property type="match status" value="1"/>
</dbReference>
<feature type="domain" description="RsgI N-terminal anti-sigma" evidence="8">
    <location>
        <begin position="2"/>
        <end position="50"/>
    </location>
</feature>
<dbReference type="Proteomes" id="UP000503088">
    <property type="component" value="Chromosome"/>
</dbReference>
<keyword evidence="3 7" id="KW-0812">Transmembrane</keyword>
<evidence type="ECO:0000256" key="6">
    <source>
        <dbReference type="SAM" id="MobiDB-lite"/>
    </source>
</evidence>
<accession>A0A7D4CUQ9</accession>
<keyword evidence="2" id="KW-1003">Cell membrane</keyword>
<evidence type="ECO:0000256" key="5">
    <source>
        <dbReference type="ARBA" id="ARBA00023136"/>
    </source>
</evidence>
<dbReference type="AlphaFoldDB" id="A0A7D4CUQ9"/>
<evidence type="ECO:0000256" key="2">
    <source>
        <dbReference type="ARBA" id="ARBA00022475"/>
    </source>
</evidence>
<dbReference type="GO" id="GO:0005886">
    <property type="term" value="C:plasma membrane"/>
    <property type="evidence" value="ECO:0007669"/>
    <property type="project" value="UniProtKB-SubCell"/>
</dbReference>
<dbReference type="PROSITE" id="PS51849">
    <property type="entry name" value="RSGI_N"/>
    <property type="match status" value="1"/>
</dbReference>
<evidence type="ECO:0000313" key="10">
    <source>
        <dbReference type="Proteomes" id="UP000503088"/>
    </source>
</evidence>